<feature type="region of interest" description="Disordered" evidence="1">
    <location>
        <begin position="57"/>
        <end position="82"/>
    </location>
</feature>
<feature type="region of interest" description="Disordered" evidence="1">
    <location>
        <begin position="1"/>
        <end position="43"/>
    </location>
</feature>
<accession>A0A8M1K7D5</accession>
<organism evidence="2 3">
    <name type="scientific">Clupea harengus</name>
    <name type="common">Atlantic herring</name>
    <dbReference type="NCBI Taxonomy" id="7950"/>
    <lineage>
        <taxon>Eukaryota</taxon>
        <taxon>Metazoa</taxon>
        <taxon>Chordata</taxon>
        <taxon>Craniata</taxon>
        <taxon>Vertebrata</taxon>
        <taxon>Euteleostomi</taxon>
        <taxon>Actinopterygii</taxon>
        <taxon>Neopterygii</taxon>
        <taxon>Teleostei</taxon>
        <taxon>Clupei</taxon>
        <taxon>Clupeiformes</taxon>
        <taxon>Clupeoidei</taxon>
        <taxon>Clupeidae</taxon>
        <taxon>Clupea</taxon>
    </lineage>
</organism>
<proteinExistence type="predicted"/>
<reference evidence="3" key="1">
    <citation type="submission" date="2025-08" db="UniProtKB">
        <authorList>
            <consortium name="RefSeq"/>
        </authorList>
    </citation>
    <scope>IDENTIFICATION</scope>
</reference>
<sequence length="142" mass="16258">MSDINPSRQGESTDSMEKPTGSPSDESVPDEEDEGWQEKKEDLIQVEEEADLIQAERFLDDAVHRDTDRDRESQRKKKDEEDVEVLAELMLAMAVGKTQSEEEQPPGQSQTELRTRAMQSEQVYQDAADRLSEIRMSMLQII</sequence>
<gene>
    <name evidence="3" type="primary">LOC122128905</name>
</gene>
<keyword evidence="2" id="KW-1185">Reference proteome</keyword>
<evidence type="ECO:0000256" key="1">
    <source>
        <dbReference type="SAM" id="MobiDB-lite"/>
    </source>
</evidence>
<dbReference type="GeneID" id="122128905"/>
<dbReference type="KEGG" id="char:122128905"/>
<evidence type="ECO:0000313" key="3">
    <source>
        <dbReference type="RefSeq" id="XP_042559891.1"/>
    </source>
</evidence>
<protein>
    <submittedName>
        <fullName evidence="3">NFX1-type zinc finger-containing protein 1-like isoform X1</fullName>
    </submittedName>
</protein>
<feature type="region of interest" description="Disordered" evidence="1">
    <location>
        <begin position="96"/>
        <end position="118"/>
    </location>
</feature>
<dbReference type="AlphaFoldDB" id="A0A8M1K7D5"/>
<feature type="compositionally biased region" description="Polar residues" evidence="1">
    <location>
        <begin position="1"/>
        <end position="13"/>
    </location>
</feature>
<dbReference type="Proteomes" id="UP000515152">
    <property type="component" value="Chromosome 26"/>
</dbReference>
<dbReference type="RefSeq" id="XP_042559891.1">
    <property type="nucleotide sequence ID" value="XM_042703957.1"/>
</dbReference>
<feature type="compositionally biased region" description="Basic and acidic residues" evidence="1">
    <location>
        <begin position="57"/>
        <end position="80"/>
    </location>
</feature>
<evidence type="ECO:0000313" key="2">
    <source>
        <dbReference type="Proteomes" id="UP000515152"/>
    </source>
</evidence>
<name>A0A8M1K7D5_CLUHA</name>